<dbReference type="EMBL" id="SCEB01214281">
    <property type="protein sequence ID" value="RXM36230.1"/>
    <property type="molecule type" value="Genomic_DNA"/>
</dbReference>
<name>A0A444UM13_ACIRT</name>
<evidence type="ECO:0000256" key="1">
    <source>
        <dbReference type="SAM" id="MobiDB-lite"/>
    </source>
</evidence>
<accession>A0A444UM13</accession>
<evidence type="ECO:0000313" key="3">
    <source>
        <dbReference type="Proteomes" id="UP000289886"/>
    </source>
</evidence>
<evidence type="ECO:0008006" key="4">
    <source>
        <dbReference type="Google" id="ProtNLM"/>
    </source>
</evidence>
<gene>
    <name evidence="2" type="ORF">EOD39_12077</name>
</gene>
<keyword evidence="3" id="KW-1185">Reference proteome</keyword>
<dbReference type="AlphaFoldDB" id="A0A444UM13"/>
<dbReference type="PANTHER" id="PTHR45823:SF1">
    <property type="entry name" value="T-SNARE COILED-COIL HOMOLOGY DOMAIN-CONTAINING PROTEIN"/>
    <property type="match status" value="1"/>
</dbReference>
<proteinExistence type="predicted"/>
<feature type="region of interest" description="Disordered" evidence="1">
    <location>
        <begin position="1"/>
        <end position="34"/>
    </location>
</feature>
<protein>
    <recommendedName>
        <fullName evidence="4">Retrotransposon gag domain-containing protein</fullName>
    </recommendedName>
</protein>
<reference evidence="2 3" key="1">
    <citation type="submission" date="2019-01" db="EMBL/GenBank/DDBJ databases">
        <title>Draft Genome and Complete Hox-Cluster Characterization of the Sterlet Sturgeon (Acipenser ruthenus).</title>
        <authorList>
            <person name="Wei Q."/>
        </authorList>
    </citation>
    <scope>NUCLEOTIDE SEQUENCE [LARGE SCALE GENOMIC DNA]</scope>
    <source>
        <strain evidence="2">WHYD16114868_AA</strain>
        <tissue evidence="2">Blood</tissue>
    </source>
</reference>
<sequence length="149" mass="16814">MGHLSVKQEWLGDGETSSEMEQPDGKGRTKGWRATKLPSFDGTTSWEAFYAQLTVMGKLCKWSGEHKAQQLTAVLRGEAKMMLLNLAEEEMGNYHTLVATIQRRFGNTGEPELLWARFRRRARMAGESLARLARRCRPRARGASPVPVH</sequence>
<comment type="caution">
    <text evidence="2">The sequence shown here is derived from an EMBL/GenBank/DDBJ whole genome shotgun (WGS) entry which is preliminary data.</text>
</comment>
<evidence type="ECO:0000313" key="2">
    <source>
        <dbReference type="EMBL" id="RXM36230.1"/>
    </source>
</evidence>
<dbReference type="PANTHER" id="PTHR45823">
    <property type="entry name" value="T-SNARE COILED-COIL HOMOLOGY DOMAIN-CONTAINING PROTEIN"/>
    <property type="match status" value="1"/>
</dbReference>
<dbReference type="Proteomes" id="UP000289886">
    <property type="component" value="Unassembled WGS sequence"/>
</dbReference>
<organism evidence="2 3">
    <name type="scientific">Acipenser ruthenus</name>
    <name type="common">Sterlet sturgeon</name>
    <dbReference type="NCBI Taxonomy" id="7906"/>
    <lineage>
        <taxon>Eukaryota</taxon>
        <taxon>Metazoa</taxon>
        <taxon>Chordata</taxon>
        <taxon>Craniata</taxon>
        <taxon>Vertebrata</taxon>
        <taxon>Euteleostomi</taxon>
        <taxon>Actinopterygii</taxon>
        <taxon>Chondrostei</taxon>
        <taxon>Acipenseriformes</taxon>
        <taxon>Acipenseridae</taxon>
        <taxon>Acipenser</taxon>
    </lineage>
</organism>